<feature type="domain" description="NADP-dependent oxidoreductase" evidence="2">
    <location>
        <begin position="23"/>
        <end position="189"/>
    </location>
</feature>
<evidence type="ECO:0000313" key="3">
    <source>
        <dbReference type="EMBL" id="OAF99162.1"/>
    </source>
</evidence>
<dbReference type="GO" id="GO:0016491">
    <property type="term" value="F:oxidoreductase activity"/>
    <property type="evidence" value="ECO:0007669"/>
    <property type="project" value="UniProtKB-KW"/>
</dbReference>
<name>A0A177BUU4_9PLEO</name>
<sequence length="194" mass="21084">MQVNSLPGKFRLLPKLSLKEVGPIGRGLMGSTWRKDPIPTEDAIKVLKAALDSGVNLWNGADFYGPPEANSLILLEKYFTKHPEDANKVVLSIKGASGAGTSPNGTPEGVRKALNAAIAQLKGHNKIDLLKPGRIDPNTPLDVTFKVYEEYVQSGKIGGVRLLEVKATTIKAISKITQITYVKVELSLYVHHFL</sequence>
<reference evidence="3 4" key="1">
    <citation type="submission" date="2016-05" db="EMBL/GenBank/DDBJ databases">
        <title>Comparative analysis of secretome profiles of manganese(II)-oxidizing ascomycete fungi.</title>
        <authorList>
            <consortium name="DOE Joint Genome Institute"/>
            <person name="Zeiner C.A."/>
            <person name="Purvine S.O."/>
            <person name="Zink E.M."/>
            <person name="Wu S."/>
            <person name="Pasa-Tolic L."/>
            <person name="Chaput D.L."/>
            <person name="Haridas S."/>
            <person name="Grigoriev I.V."/>
            <person name="Santelli C.M."/>
            <person name="Hansel C.M."/>
        </authorList>
    </citation>
    <scope>NUCLEOTIDE SEQUENCE [LARGE SCALE GENOMIC DNA]</scope>
    <source>
        <strain evidence="3 4">AP3s5-JAC2a</strain>
    </source>
</reference>
<dbReference type="RefSeq" id="XP_018029528.1">
    <property type="nucleotide sequence ID" value="XM_018183764.1"/>
</dbReference>
<evidence type="ECO:0000259" key="2">
    <source>
        <dbReference type="Pfam" id="PF00248"/>
    </source>
</evidence>
<dbReference type="Gene3D" id="3.20.20.100">
    <property type="entry name" value="NADP-dependent oxidoreductase domain"/>
    <property type="match status" value="1"/>
</dbReference>
<evidence type="ECO:0000256" key="1">
    <source>
        <dbReference type="ARBA" id="ARBA00023002"/>
    </source>
</evidence>
<dbReference type="PANTHER" id="PTHR43625:SF78">
    <property type="entry name" value="PYRIDOXAL REDUCTASE-RELATED"/>
    <property type="match status" value="1"/>
</dbReference>
<dbReference type="OrthoDB" id="37537at2759"/>
<dbReference type="InterPro" id="IPR036812">
    <property type="entry name" value="NAD(P)_OxRdtase_dom_sf"/>
</dbReference>
<dbReference type="PANTHER" id="PTHR43625">
    <property type="entry name" value="AFLATOXIN B1 ALDEHYDE REDUCTASE"/>
    <property type="match status" value="1"/>
</dbReference>
<organism evidence="3 4">
    <name type="scientific">Paraphaeosphaeria sporulosa</name>
    <dbReference type="NCBI Taxonomy" id="1460663"/>
    <lineage>
        <taxon>Eukaryota</taxon>
        <taxon>Fungi</taxon>
        <taxon>Dikarya</taxon>
        <taxon>Ascomycota</taxon>
        <taxon>Pezizomycotina</taxon>
        <taxon>Dothideomycetes</taxon>
        <taxon>Pleosporomycetidae</taxon>
        <taxon>Pleosporales</taxon>
        <taxon>Massarineae</taxon>
        <taxon>Didymosphaeriaceae</taxon>
        <taxon>Paraphaeosphaeria</taxon>
    </lineage>
</organism>
<dbReference type="GeneID" id="28767250"/>
<accession>A0A177BUU4</accession>
<keyword evidence="1" id="KW-0560">Oxidoreductase</keyword>
<proteinExistence type="predicted"/>
<dbReference type="GO" id="GO:0005737">
    <property type="term" value="C:cytoplasm"/>
    <property type="evidence" value="ECO:0007669"/>
    <property type="project" value="TreeGrafter"/>
</dbReference>
<dbReference type="InParanoid" id="A0A177BUU4"/>
<evidence type="ECO:0000313" key="4">
    <source>
        <dbReference type="Proteomes" id="UP000077069"/>
    </source>
</evidence>
<dbReference type="AlphaFoldDB" id="A0A177BUU4"/>
<dbReference type="STRING" id="1460663.A0A177BUU4"/>
<dbReference type="SUPFAM" id="SSF51430">
    <property type="entry name" value="NAD(P)-linked oxidoreductase"/>
    <property type="match status" value="1"/>
</dbReference>
<dbReference type="Pfam" id="PF00248">
    <property type="entry name" value="Aldo_ket_red"/>
    <property type="match status" value="1"/>
</dbReference>
<dbReference type="Proteomes" id="UP000077069">
    <property type="component" value="Unassembled WGS sequence"/>
</dbReference>
<dbReference type="EMBL" id="KV441562">
    <property type="protein sequence ID" value="OAF99162.1"/>
    <property type="molecule type" value="Genomic_DNA"/>
</dbReference>
<gene>
    <name evidence="3" type="ORF">CC84DRAFT_1232493</name>
</gene>
<dbReference type="InterPro" id="IPR050791">
    <property type="entry name" value="Aldo-Keto_reductase"/>
</dbReference>
<dbReference type="InterPro" id="IPR023210">
    <property type="entry name" value="NADP_OxRdtase_dom"/>
</dbReference>
<protein>
    <submittedName>
        <fullName evidence="3">Aldo/keto reductase</fullName>
    </submittedName>
</protein>
<keyword evidence="4" id="KW-1185">Reference proteome</keyword>